<dbReference type="InterPro" id="IPR003660">
    <property type="entry name" value="HAMP_dom"/>
</dbReference>
<evidence type="ECO:0000256" key="5">
    <source>
        <dbReference type="ARBA" id="ARBA00022679"/>
    </source>
</evidence>
<feature type="transmembrane region" description="Helical" evidence="11">
    <location>
        <begin position="33"/>
        <end position="55"/>
    </location>
</feature>
<comment type="caution">
    <text evidence="14">The sequence shown here is derived from an EMBL/GenBank/DDBJ whole genome shotgun (WGS) entry which is preliminary data.</text>
</comment>
<dbReference type="Proteomes" id="UP001519307">
    <property type="component" value="Unassembled WGS sequence"/>
</dbReference>
<dbReference type="Pfam" id="PF00672">
    <property type="entry name" value="HAMP"/>
    <property type="match status" value="1"/>
</dbReference>
<dbReference type="PANTHER" id="PTHR45528">
    <property type="entry name" value="SENSOR HISTIDINE KINASE CPXA"/>
    <property type="match status" value="1"/>
</dbReference>
<organism evidence="14 15">
    <name type="scientific">Clostridium algifaecis</name>
    <dbReference type="NCBI Taxonomy" id="1472040"/>
    <lineage>
        <taxon>Bacteria</taxon>
        <taxon>Bacillati</taxon>
        <taxon>Bacillota</taxon>
        <taxon>Clostridia</taxon>
        <taxon>Eubacteriales</taxon>
        <taxon>Clostridiaceae</taxon>
        <taxon>Clostridium</taxon>
    </lineage>
</organism>
<protein>
    <recommendedName>
        <fullName evidence="3">histidine kinase</fullName>
        <ecNumber evidence="3">2.7.13.3</ecNumber>
    </recommendedName>
</protein>
<dbReference type="SUPFAM" id="SSF158472">
    <property type="entry name" value="HAMP domain-like"/>
    <property type="match status" value="1"/>
</dbReference>
<dbReference type="SUPFAM" id="SSF55874">
    <property type="entry name" value="ATPase domain of HSP90 chaperone/DNA topoisomerase II/histidine kinase"/>
    <property type="match status" value="1"/>
</dbReference>
<dbReference type="InterPro" id="IPR003594">
    <property type="entry name" value="HATPase_dom"/>
</dbReference>
<gene>
    <name evidence="14" type="ORF">J2Z42_000220</name>
</gene>
<evidence type="ECO:0000256" key="8">
    <source>
        <dbReference type="ARBA" id="ARBA00022989"/>
    </source>
</evidence>
<dbReference type="PROSITE" id="PS50109">
    <property type="entry name" value="HIS_KIN"/>
    <property type="match status" value="1"/>
</dbReference>
<keyword evidence="6 11" id="KW-0812">Transmembrane</keyword>
<dbReference type="SMART" id="SM00387">
    <property type="entry name" value="HATPase_c"/>
    <property type="match status" value="1"/>
</dbReference>
<name>A0ABS4KNF4_9CLOT</name>
<sequence length="507" mass="58550">MKDRLLNTKLILSFKNKCKEILFNIKNSIRLELILAFALCFIIAFVIGKITGNLFQETNKTARIDYSKGIDEISVNAAAIADKIKNKNMSINDNNEIQSIIDKGDYTNKQKIMITDLKGKVLYKSQNTYETQIDIYSTIKNSIKNYVEFMKNIQDIYNKGDISTVNENREYISFYPLNFKDENAYLVMRGIPRGKIIYENIYNPVPQIIASIMAFLLLFYFMTNKKIKYIDSIASGLIEISKGNLDYKIKREGKDELTILADNINFMADELHSKIKHERDEERIKNELITNVSHDLRTPLTSIKGYLGLLKDKKYKTDEELKQYINIAYNKSEKLELLINDLFEYTKLTNNAVIMDKENIFLNDLLDQLIEEMVPIFEENNVSIVKKFSSKRLKVNLDPNRTVRVFENLLVNAVRYCTKPGNIIVSLEENGNFAVCSIENKCDIIKKDDVDKLFDRFFRVDKSRASDTGGSGLGLAIAKNIVEHQGGRIRVDYDKECIRFNVVFELV</sequence>
<accession>A0ABS4KNF4</accession>
<reference evidence="14 15" key="1">
    <citation type="submission" date="2021-03" db="EMBL/GenBank/DDBJ databases">
        <title>Genomic Encyclopedia of Type Strains, Phase IV (KMG-IV): sequencing the most valuable type-strain genomes for metagenomic binning, comparative biology and taxonomic classification.</title>
        <authorList>
            <person name="Goeker M."/>
        </authorList>
    </citation>
    <scope>NUCLEOTIDE SEQUENCE [LARGE SCALE GENOMIC DNA]</scope>
    <source>
        <strain evidence="14 15">DSM 28783</strain>
    </source>
</reference>
<dbReference type="SUPFAM" id="SSF47384">
    <property type="entry name" value="Homodimeric domain of signal transducing histidine kinase"/>
    <property type="match status" value="1"/>
</dbReference>
<keyword evidence="4" id="KW-0597">Phosphoprotein</keyword>
<dbReference type="PANTHER" id="PTHR45528:SF8">
    <property type="entry name" value="HISTIDINE KINASE"/>
    <property type="match status" value="1"/>
</dbReference>
<dbReference type="SMART" id="SM00388">
    <property type="entry name" value="HisKA"/>
    <property type="match status" value="1"/>
</dbReference>
<feature type="domain" description="HAMP" evidence="13">
    <location>
        <begin position="224"/>
        <end position="276"/>
    </location>
</feature>
<dbReference type="PROSITE" id="PS50885">
    <property type="entry name" value="HAMP"/>
    <property type="match status" value="1"/>
</dbReference>
<dbReference type="PRINTS" id="PR00344">
    <property type="entry name" value="BCTRLSENSOR"/>
</dbReference>
<dbReference type="InterPro" id="IPR003661">
    <property type="entry name" value="HisK_dim/P_dom"/>
</dbReference>
<evidence type="ECO:0000313" key="14">
    <source>
        <dbReference type="EMBL" id="MBP2031555.1"/>
    </source>
</evidence>
<evidence type="ECO:0000256" key="6">
    <source>
        <dbReference type="ARBA" id="ARBA00022692"/>
    </source>
</evidence>
<evidence type="ECO:0000256" key="10">
    <source>
        <dbReference type="ARBA" id="ARBA00023136"/>
    </source>
</evidence>
<dbReference type="Gene3D" id="1.10.287.130">
    <property type="match status" value="1"/>
</dbReference>
<dbReference type="GO" id="GO:0016301">
    <property type="term" value="F:kinase activity"/>
    <property type="evidence" value="ECO:0007669"/>
    <property type="project" value="UniProtKB-KW"/>
</dbReference>
<keyword evidence="15" id="KW-1185">Reference proteome</keyword>
<evidence type="ECO:0000256" key="4">
    <source>
        <dbReference type="ARBA" id="ARBA00022553"/>
    </source>
</evidence>
<keyword evidence="9" id="KW-0902">Two-component regulatory system</keyword>
<keyword evidence="8 11" id="KW-1133">Transmembrane helix</keyword>
<dbReference type="RefSeq" id="WP_245331410.1">
    <property type="nucleotide sequence ID" value="NZ_JAGGLM010000001.1"/>
</dbReference>
<dbReference type="EC" id="2.7.13.3" evidence="3"/>
<comment type="subcellular location">
    <subcellularLocation>
        <location evidence="2">Membrane</location>
        <topology evidence="2">Multi-pass membrane protein</topology>
    </subcellularLocation>
</comment>
<evidence type="ECO:0000259" key="12">
    <source>
        <dbReference type="PROSITE" id="PS50109"/>
    </source>
</evidence>
<dbReference type="Gene3D" id="3.30.565.10">
    <property type="entry name" value="Histidine kinase-like ATPase, C-terminal domain"/>
    <property type="match status" value="1"/>
</dbReference>
<evidence type="ECO:0000313" key="15">
    <source>
        <dbReference type="Proteomes" id="UP001519307"/>
    </source>
</evidence>
<feature type="domain" description="Histidine kinase" evidence="12">
    <location>
        <begin position="291"/>
        <end position="507"/>
    </location>
</feature>
<dbReference type="Gene3D" id="6.10.340.10">
    <property type="match status" value="1"/>
</dbReference>
<keyword evidence="5" id="KW-0808">Transferase</keyword>
<dbReference type="InterPro" id="IPR036890">
    <property type="entry name" value="HATPase_C_sf"/>
</dbReference>
<evidence type="ECO:0000256" key="7">
    <source>
        <dbReference type="ARBA" id="ARBA00022777"/>
    </source>
</evidence>
<evidence type="ECO:0000256" key="11">
    <source>
        <dbReference type="SAM" id="Phobius"/>
    </source>
</evidence>
<dbReference type="Pfam" id="PF00512">
    <property type="entry name" value="HisKA"/>
    <property type="match status" value="1"/>
</dbReference>
<evidence type="ECO:0000256" key="2">
    <source>
        <dbReference type="ARBA" id="ARBA00004141"/>
    </source>
</evidence>
<dbReference type="InterPro" id="IPR004358">
    <property type="entry name" value="Sig_transdc_His_kin-like_C"/>
</dbReference>
<dbReference type="InterPro" id="IPR036097">
    <property type="entry name" value="HisK_dim/P_sf"/>
</dbReference>
<dbReference type="Pfam" id="PF02518">
    <property type="entry name" value="HATPase_c"/>
    <property type="match status" value="1"/>
</dbReference>
<comment type="catalytic activity">
    <reaction evidence="1">
        <text>ATP + protein L-histidine = ADP + protein N-phospho-L-histidine.</text>
        <dbReference type="EC" id="2.7.13.3"/>
    </reaction>
</comment>
<evidence type="ECO:0000259" key="13">
    <source>
        <dbReference type="PROSITE" id="PS50885"/>
    </source>
</evidence>
<dbReference type="InterPro" id="IPR005467">
    <property type="entry name" value="His_kinase_dom"/>
</dbReference>
<feature type="transmembrane region" description="Helical" evidence="11">
    <location>
        <begin position="201"/>
        <end position="222"/>
    </location>
</feature>
<dbReference type="CDD" id="cd06225">
    <property type="entry name" value="HAMP"/>
    <property type="match status" value="1"/>
</dbReference>
<keyword evidence="10 11" id="KW-0472">Membrane</keyword>
<dbReference type="CDD" id="cd00082">
    <property type="entry name" value="HisKA"/>
    <property type="match status" value="1"/>
</dbReference>
<evidence type="ECO:0000256" key="1">
    <source>
        <dbReference type="ARBA" id="ARBA00000085"/>
    </source>
</evidence>
<evidence type="ECO:0000256" key="3">
    <source>
        <dbReference type="ARBA" id="ARBA00012438"/>
    </source>
</evidence>
<proteinExistence type="predicted"/>
<dbReference type="EMBL" id="JAGGLM010000001">
    <property type="protein sequence ID" value="MBP2031555.1"/>
    <property type="molecule type" value="Genomic_DNA"/>
</dbReference>
<evidence type="ECO:0000256" key="9">
    <source>
        <dbReference type="ARBA" id="ARBA00023012"/>
    </source>
</evidence>
<dbReference type="InterPro" id="IPR050398">
    <property type="entry name" value="HssS/ArlS-like"/>
</dbReference>
<keyword evidence="7 14" id="KW-0418">Kinase</keyword>